<protein>
    <recommendedName>
        <fullName evidence="5">Major facilitator superfamily (MFS) profile domain-containing protein</fullName>
    </recommendedName>
</protein>
<evidence type="ECO:0000256" key="1">
    <source>
        <dbReference type="ARBA" id="ARBA00022692"/>
    </source>
</evidence>
<dbReference type="EnsemblBacteria" id="ACK41429">
    <property type="protein sequence ID" value="ACK41429"/>
    <property type="gene ID" value="Dtur_0091"/>
</dbReference>
<feature type="transmembrane region" description="Helical" evidence="4">
    <location>
        <begin position="253"/>
        <end position="273"/>
    </location>
</feature>
<dbReference type="RefSeq" id="WP_012582515.1">
    <property type="nucleotide sequence ID" value="NC_011661.1"/>
</dbReference>
<dbReference type="OrthoDB" id="65739at2"/>
<accession>B8DYP7</accession>
<dbReference type="eggNOG" id="COG2211">
    <property type="taxonomic scope" value="Bacteria"/>
</dbReference>
<dbReference type="GO" id="GO:0022857">
    <property type="term" value="F:transmembrane transporter activity"/>
    <property type="evidence" value="ECO:0007669"/>
    <property type="project" value="InterPro"/>
</dbReference>
<name>B8DYP7_DICTD</name>
<evidence type="ECO:0000259" key="5">
    <source>
        <dbReference type="PROSITE" id="PS50850"/>
    </source>
</evidence>
<dbReference type="Gene3D" id="1.20.1250.20">
    <property type="entry name" value="MFS general substrate transporter like domains"/>
    <property type="match status" value="1"/>
</dbReference>
<dbReference type="HOGENOM" id="CLU_1003751_0_0_0"/>
<dbReference type="InterPro" id="IPR052528">
    <property type="entry name" value="Sugar_transport-like"/>
</dbReference>
<evidence type="ECO:0000313" key="7">
    <source>
        <dbReference type="Proteomes" id="UP000007719"/>
    </source>
</evidence>
<organism evidence="6 7">
    <name type="scientific">Dictyoglomus turgidum (strain DSM 6724 / Z-1310)</name>
    <dbReference type="NCBI Taxonomy" id="515635"/>
    <lineage>
        <taxon>Bacteria</taxon>
        <taxon>Pseudomonadati</taxon>
        <taxon>Dictyoglomota</taxon>
        <taxon>Dictyoglomia</taxon>
        <taxon>Dictyoglomales</taxon>
        <taxon>Dictyoglomaceae</taxon>
        <taxon>Dictyoglomus</taxon>
    </lineage>
</organism>
<evidence type="ECO:0000256" key="2">
    <source>
        <dbReference type="ARBA" id="ARBA00022989"/>
    </source>
</evidence>
<dbReference type="PANTHER" id="PTHR23526">
    <property type="entry name" value="INTEGRAL MEMBRANE TRANSPORT PROTEIN-RELATED"/>
    <property type="match status" value="1"/>
</dbReference>
<dbReference type="AlphaFoldDB" id="B8DYP7"/>
<keyword evidence="2 4" id="KW-1133">Transmembrane helix</keyword>
<dbReference type="PANTHER" id="PTHR23526:SF4">
    <property type="entry name" value="INTEGRAL MEMBRANE TRANSPORT PROTEIN"/>
    <property type="match status" value="1"/>
</dbReference>
<dbReference type="InterPro" id="IPR020846">
    <property type="entry name" value="MFS_dom"/>
</dbReference>
<evidence type="ECO:0000256" key="3">
    <source>
        <dbReference type="ARBA" id="ARBA00023136"/>
    </source>
</evidence>
<gene>
    <name evidence="6" type="ordered locus">Dtur_0091</name>
</gene>
<dbReference type="Pfam" id="PF07690">
    <property type="entry name" value="MFS_1"/>
    <property type="match status" value="1"/>
</dbReference>
<dbReference type="PROSITE" id="PS50850">
    <property type="entry name" value="MFS"/>
    <property type="match status" value="1"/>
</dbReference>
<keyword evidence="1 4" id="KW-0812">Transmembrane</keyword>
<evidence type="ECO:0000313" key="6">
    <source>
        <dbReference type="EMBL" id="ACK41429.1"/>
    </source>
</evidence>
<feature type="transmembrane region" description="Helical" evidence="4">
    <location>
        <begin position="102"/>
        <end position="122"/>
    </location>
</feature>
<keyword evidence="7" id="KW-1185">Reference proteome</keyword>
<dbReference type="InParanoid" id="B8DYP7"/>
<sequence length="277" mass="30872">MDTLTTLSNVLILDYASLSSISKSFASTRVWAPIGFLVMMLTTGFYPKLTESTFMFPIISLVFLLCFLILLAIKELEFKVETKILTFNDVKRLISVKEVREFLLFMFFYSFALVGTSGNVNLLIKYLGGTNSDISWALVVCAAPEIPMSYFWGHMADKVGRKPLLLLAGLAMPIRSFLYFLTGRAFEVILIQFFTHIFTFVISINVAPIYVNDLVSPKERATGQGILNLSVALSQTLSSFISGNVANMVGLKGMYIFLAVIGLISAIWGLKIFRKSK</sequence>
<dbReference type="KEGG" id="dtu:Dtur_0091"/>
<dbReference type="SUPFAM" id="SSF103473">
    <property type="entry name" value="MFS general substrate transporter"/>
    <property type="match status" value="1"/>
</dbReference>
<dbReference type="FunCoup" id="B8DYP7">
    <property type="interactions" value="26"/>
</dbReference>
<feature type="transmembrane region" description="Helical" evidence="4">
    <location>
        <begin position="53"/>
        <end position="73"/>
    </location>
</feature>
<feature type="transmembrane region" description="Helical" evidence="4">
    <location>
        <begin position="30"/>
        <end position="47"/>
    </location>
</feature>
<dbReference type="InterPro" id="IPR011701">
    <property type="entry name" value="MFS"/>
</dbReference>
<dbReference type="Proteomes" id="UP000007719">
    <property type="component" value="Chromosome"/>
</dbReference>
<reference evidence="7" key="1">
    <citation type="journal article" date="2016" name="Front. Microbiol.">
        <title>The complete genome sequence of hyperthermophile Dictyoglomus turgidum DSM 6724 reveals a specialized carbohydrate fermentor.</title>
        <authorList>
            <person name="Brumm P.J."/>
            <person name="Gowda K."/>
            <person name="Robb F.T."/>
            <person name="Mead D.A."/>
        </authorList>
    </citation>
    <scope>NUCLEOTIDE SEQUENCE [LARGE SCALE GENOMIC DNA]</scope>
    <source>
        <strain evidence="7">DSM 6724 / Z-1310</strain>
    </source>
</reference>
<dbReference type="EMBL" id="CP001251">
    <property type="protein sequence ID" value="ACK41429.1"/>
    <property type="molecule type" value="Genomic_DNA"/>
</dbReference>
<keyword evidence="3 4" id="KW-0472">Membrane</keyword>
<feature type="domain" description="Major facilitator superfamily (MFS) profile" evidence="5">
    <location>
        <begin position="96"/>
        <end position="277"/>
    </location>
</feature>
<evidence type="ECO:0000256" key="4">
    <source>
        <dbReference type="SAM" id="Phobius"/>
    </source>
</evidence>
<feature type="transmembrane region" description="Helical" evidence="4">
    <location>
        <begin position="164"/>
        <end position="182"/>
    </location>
</feature>
<feature type="transmembrane region" description="Helical" evidence="4">
    <location>
        <begin position="188"/>
        <end position="211"/>
    </location>
</feature>
<dbReference type="InterPro" id="IPR036259">
    <property type="entry name" value="MFS_trans_sf"/>
</dbReference>
<proteinExistence type="predicted"/>
<feature type="transmembrane region" description="Helical" evidence="4">
    <location>
        <begin position="134"/>
        <end position="152"/>
    </location>
</feature>